<gene>
    <name evidence="1" type="ORF">GUJ93_ZPchr0001g30515</name>
</gene>
<dbReference type="EMBL" id="JAAALK010000288">
    <property type="protein sequence ID" value="KAG8054028.1"/>
    <property type="molecule type" value="Genomic_DNA"/>
</dbReference>
<dbReference type="AlphaFoldDB" id="A0A8J5RPE9"/>
<organism evidence="1 2">
    <name type="scientific">Zizania palustris</name>
    <name type="common">Northern wild rice</name>
    <dbReference type="NCBI Taxonomy" id="103762"/>
    <lineage>
        <taxon>Eukaryota</taxon>
        <taxon>Viridiplantae</taxon>
        <taxon>Streptophyta</taxon>
        <taxon>Embryophyta</taxon>
        <taxon>Tracheophyta</taxon>
        <taxon>Spermatophyta</taxon>
        <taxon>Magnoliopsida</taxon>
        <taxon>Liliopsida</taxon>
        <taxon>Poales</taxon>
        <taxon>Poaceae</taxon>
        <taxon>BOP clade</taxon>
        <taxon>Oryzoideae</taxon>
        <taxon>Oryzeae</taxon>
        <taxon>Zizaniinae</taxon>
        <taxon>Zizania</taxon>
    </lineage>
</organism>
<reference evidence="1" key="2">
    <citation type="submission" date="2021-02" db="EMBL/GenBank/DDBJ databases">
        <authorList>
            <person name="Kimball J.A."/>
            <person name="Haas M.W."/>
            <person name="Macchietto M."/>
            <person name="Kono T."/>
            <person name="Duquette J."/>
            <person name="Shao M."/>
        </authorList>
    </citation>
    <scope>NUCLEOTIDE SEQUENCE</scope>
    <source>
        <tissue evidence="1">Fresh leaf tissue</tissue>
    </source>
</reference>
<name>A0A8J5RPE9_ZIZPA</name>
<accession>A0A8J5RPE9</accession>
<protein>
    <submittedName>
        <fullName evidence="1">Uncharacterized protein</fullName>
    </submittedName>
</protein>
<reference evidence="1" key="1">
    <citation type="journal article" date="2021" name="bioRxiv">
        <title>Whole Genome Assembly and Annotation of Northern Wild Rice, Zizania palustris L., Supports a Whole Genome Duplication in the Zizania Genus.</title>
        <authorList>
            <person name="Haas M."/>
            <person name="Kono T."/>
            <person name="Macchietto M."/>
            <person name="Millas R."/>
            <person name="McGilp L."/>
            <person name="Shao M."/>
            <person name="Duquette J."/>
            <person name="Hirsch C.N."/>
            <person name="Kimball J."/>
        </authorList>
    </citation>
    <scope>NUCLEOTIDE SEQUENCE</scope>
    <source>
        <tissue evidence="1">Fresh leaf tissue</tissue>
    </source>
</reference>
<comment type="caution">
    <text evidence="1">The sequence shown here is derived from an EMBL/GenBank/DDBJ whole genome shotgun (WGS) entry which is preliminary data.</text>
</comment>
<keyword evidence="2" id="KW-1185">Reference proteome</keyword>
<sequence>MLMLGGRRALLVVRLARRRWRWRITRTARVAAMFVVLPYEGDRHRGLGSSTRRCVPDLPEHGEFIRCSVCYCNTSALNLLYIYEFISAGVNNSRYLQCAGAKDEQLSYTCKASGSRRCELVNSSCRGDGRTGAGMGGGRRLCIKRLSARSDIREQSDDVEWMKDVLKYQVAILKSLSFLTMRTV</sequence>
<evidence type="ECO:0000313" key="1">
    <source>
        <dbReference type="EMBL" id="KAG8054028.1"/>
    </source>
</evidence>
<evidence type="ECO:0000313" key="2">
    <source>
        <dbReference type="Proteomes" id="UP000729402"/>
    </source>
</evidence>
<dbReference type="Proteomes" id="UP000729402">
    <property type="component" value="Unassembled WGS sequence"/>
</dbReference>
<proteinExistence type="predicted"/>